<gene>
    <name evidence="2" type="ORF">AYM40_12205</name>
</gene>
<sequence>MQESETPLHSFAVCSGSDVGKKRKKDDDIAQTFPHELRQSNSTRGSRFSSSTDFIVPKPEQT</sequence>
<reference evidence="2 3" key="1">
    <citation type="journal article" date="2016" name="Gene">
        <title>PacBio SMRT assembly of a complex multi-replicon genome reveals chlorocatechol degradative operon in a region of genome plasticity.</title>
        <authorList>
            <person name="Ricker N."/>
            <person name="Shen S.Y."/>
            <person name="Goordial J."/>
            <person name="Jin S."/>
            <person name="Fulthorpe R.R."/>
        </authorList>
    </citation>
    <scope>NUCLEOTIDE SEQUENCE [LARGE SCALE GENOMIC DNA]</scope>
    <source>
        <strain evidence="2 3">OLGA172</strain>
    </source>
</reference>
<accession>A0A160FKV9</accession>
<proteinExistence type="predicted"/>
<evidence type="ECO:0000256" key="1">
    <source>
        <dbReference type="SAM" id="MobiDB-lite"/>
    </source>
</evidence>
<dbReference type="AlphaFoldDB" id="A0A160FKV9"/>
<feature type="compositionally biased region" description="Low complexity" evidence="1">
    <location>
        <begin position="40"/>
        <end position="52"/>
    </location>
</feature>
<dbReference type="EMBL" id="CP014578">
    <property type="protein sequence ID" value="ANB73041.1"/>
    <property type="molecule type" value="Genomic_DNA"/>
</dbReference>
<evidence type="ECO:0000313" key="2">
    <source>
        <dbReference type="EMBL" id="ANB73041.1"/>
    </source>
</evidence>
<feature type="region of interest" description="Disordered" evidence="1">
    <location>
        <begin position="1"/>
        <end position="62"/>
    </location>
</feature>
<evidence type="ECO:0000313" key="3">
    <source>
        <dbReference type="Proteomes" id="UP000076852"/>
    </source>
</evidence>
<protein>
    <submittedName>
        <fullName evidence="2">Uncharacterized protein</fullName>
    </submittedName>
</protein>
<dbReference type="KEGG" id="buz:AYM40_12205"/>
<keyword evidence="3" id="KW-1185">Reference proteome</keyword>
<organism evidence="2 3">
    <name type="scientific">Paraburkholderia phytofirmans OLGA172</name>
    <dbReference type="NCBI Taxonomy" id="1417228"/>
    <lineage>
        <taxon>Bacteria</taxon>
        <taxon>Pseudomonadati</taxon>
        <taxon>Pseudomonadota</taxon>
        <taxon>Betaproteobacteria</taxon>
        <taxon>Burkholderiales</taxon>
        <taxon>Burkholderiaceae</taxon>
        <taxon>Paraburkholderia</taxon>
    </lineage>
</organism>
<dbReference type="Proteomes" id="UP000076852">
    <property type="component" value="Chromosome 1"/>
</dbReference>
<name>A0A160FKV9_9BURK</name>